<keyword evidence="1" id="KW-1133">Transmembrane helix</keyword>
<evidence type="ECO:0000313" key="3">
    <source>
        <dbReference type="Proteomes" id="UP000554482"/>
    </source>
</evidence>
<dbReference type="Proteomes" id="UP000554482">
    <property type="component" value="Unassembled WGS sequence"/>
</dbReference>
<feature type="transmembrane region" description="Helical" evidence="1">
    <location>
        <begin position="71"/>
        <end position="95"/>
    </location>
</feature>
<gene>
    <name evidence="2" type="ORF">FRX31_010594</name>
</gene>
<sequence length="112" mass="12490">MSCSSEFELQQFRSVVSRRYFRSVVLVPLLGSVSVKVRASWSGSKSGRWTHFITPSHGSRPPISTTGTDNFFAYSVWILFRGLVLYGTGTLHTFYHHISTKIGSHGGNIPPE</sequence>
<comment type="caution">
    <text evidence="2">The sequence shown here is derived from an EMBL/GenBank/DDBJ whole genome shotgun (WGS) entry which is preliminary data.</text>
</comment>
<feature type="transmembrane region" description="Helical" evidence="1">
    <location>
        <begin position="20"/>
        <end position="39"/>
    </location>
</feature>
<organism evidence="2 3">
    <name type="scientific">Thalictrum thalictroides</name>
    <name type="common">Rue-anemone</name>
    <name type="synonym">Anemone thalictroides</name>
    <dbReference type="NCBI Taxonomy" id="46969"/>
    <lineage>
        <taxon>Eukaryota</taxon>
        <taxon>Viridiplantae</taxon>
        <taxon>Streptophyta</taxon>
        <taxon>Embryophyta</taxon>
        <taxon>Tracheophyta</taxon>
        <taxon>Spermatophyta</taxon>
        <taxon>Magnoliopsida</taxon>
        <taxon>Ranunculales</taxon>
        <taxon>Ranunculaceae</taxon>
        <taxon>Thalictroideae</taxon>
        <taxon>Thalictrum</taxon>
    </lineage>
</organism>
<protein>
    <submittedName>
        <fullName evidence="2">Uncharacterized protein</fullName>
    </submittedName>
</protein>
<evidence type="ECO:0000256" key="1">
    <source>
        <dbReference type="SAM" id="Phobius"/>
    </source>
</evidence>
<reference evidence="2 3" key="1">
    <citation type="submission" date="2020-06" db="EMBL/GenBank/DDBJ databases">
        <title>Transcriptomic and genomic resources for Thalictrum thalictroides and T. hernandezii: Facilitating candidate gene discovery in an emerging model plant lineage.</title>
        <authorList>
            <person name="Arias T."/>
            <person name="Riano-Pachon D.M."/>
            <person name="Di Stilio V.S."/>
        </authorList>
    </citation>
    <scope>NUCLEOTIDE SEQUENCE [LARGE SCALE GENOMIC DNA]</scope>
    <source>
        <strain evidence="3">cv. WT478/WT964</strain>
        <tissue evidence="2">Leaves</tissue>
    </source>
</reference>
<dbReference type="AlphaFoldDB" id="A0A7J6WS39"/>
<dbReference type="EMBL" id="JABWDY010011412">
    <property type="protein sequence ID" value="KAF5199813.1"/>
    <property type="molecule type" value="Genomic_DNA"/>
</dbReference>
<keyword evidence="3" id="KW-1185">Reference proteome</keyword>
<name>A0A7J6WS39_THATH</name>
<keyword evidence="1" id="KW-0812">Transmembrane</keyword>
<keyword evidence="1" id="KW-0472">Membrane</keyword>
<accession>A0A7J6WS39</accession>
<proteinExistence type="predicted"/>
<evidence type="ECO:0000313" key="2">
    <source>
        <dbReference type="EMBL" id="KAF5199813.1"/>
    </source>
</evidence>